<evidence type="ECO:0000256" key="2">
    <source>
        <dbReference type="ARBA" id="ARBA00007128"/>
    </source>
</evidence>
<dbReference type="EMBL" id="JABSTU010000009">
    <property type="protein sequence ID" value="KAH8020454.1"/>
    <property type="molecule type" value="Genomic_DNA"/>
</dbReference>
<comment type="subcellular location">
    <subcellularLocation>
        <location evidence="5">Cell membrane</location>
        <topology evidence="5">Lipid-anchor</topology>
        <orientation evidence="5">Cytoplasmic side</orientation>
    </subcellularLocation>
</comment>
<dbReference type="PANTHER" id="PTHR10749:SF7">
    <property type="entry name" value="PHOSPHORYLASE B KINASE REGULATORY SUBUNIT ALPHA-RELATED"/>
    <property type="match status" value="1"/>
</dbReference>
<dbReference type="InterPro" id="IPR012341">
    <property type="entry name" value="6hp_glycosidase-like_sf"/>
</dbReference>
<dbReference type="GO" id="GO:0005964">
    <property type="term" value="C:phosphorylase kinase complex"/>
    <property type="evidence" value="ECO:0007669"/>
    <property type="project" value="TreeGrafter"/>
</dbReference>
<protein>
    <recommendedName>
        <fullName evidence="5">Phosphorylase b kinase regulatory subunit</fullName>
    </recommendedName>
</protein>
<keyword evidence="5" id="KW-0449">Lipoprotein</keyword>
<keyword evidence="5" id="KW-0636">Prenylation</keyword>
<dbReference type="VEuPathDB" id="VectorBase:LOC119174300"/>
<comment type="similarity">
    <text evidence="2 5">Belongs to the phosphorylase b kinase regulatory chain family.</text>
</comment>
<evidence type="ECO:0000259" key="6">
    <source>
        <dbReference type="Pfam" id="PF00723"/>
    </source>
</evidence>
<comment type="caution">
    <text evidence="7">The sequence shown here is derived from an EMBL/GenBank/DDBJ whole genome shotgun (WGS) entry which is preliminary data.</text>
</comment>
<dbReference type="GO" id="GO:0005977">
    <property type="term" value="P:glycogen metabolic process"/>
    <property type="evidence" value="ECO:0007669"/>
    <property type="project" value="UniProtKB-KW"/>
</dbReference>
<proteinExistence type="inferred from homology"/>
<dbReference type="SUPFAM" id="SSF48208">
    <property type="entry name" value="Six-hairpin glycosidases"/>
    <property type="match status" value="1"/>
</dbReference>
<evidence type="ECO:0000256" key="1">
    <source>
        <dbReference type="ARBA" id="ARBA00005131"/>
    </source>
</evidence>
<dbReference type="InterPro" id="IPR008734">
    <property type="entry name" value="PHK_A/B_su"/>
</dbReference>
<evidence type="ECO:0000256" key="3">
    <source>
        <dbReference type="ARBA" id="ARBA00022600"/>
    </source>
</evidence>
<dbReference type="Pfam" id="PF00723">
    <property type="entry name" value="Glyco_hydro_15"/>
    <property type="match status" value="2"/>
</dbReference>
<dbReference type="Proteomes" id="UP000821866">
    <property type="component" value="Chromosome 7"/>
</dbReference>
<name>A0A9J6DEU9_RHIMP</name>
<dbReference type="AlphaFoldDB" id="A0A9J6DEU9"/>
<keyword evidence="5" id="KW-0472">Membrane</keyword>
<organism evidence="7 8">
    <name type="scientific">Rhipicephalus microplus</name>
    <name type="common">Cattle tick</name>
    <name type="synonym">Boophilus microplus</name>
    <dbReference type="NCBI Taxonomy" id="6941"/>
    <lineage>
        <taxon>Eukaryota</taxon>
        <taxon>Metazoa</taxon>
        <taxon>Ecdysozoa</taxon>
        <taxon>Arthropoda</taxon>
        <taxon>Chelicerata</taxon>
        <taxon>Arachnida</taxon>
        <taxon>Acari</taxon>
        <taxon>Parasitiformes</taxon>
        <taxon>Ixodida</taxon>
        <taxon>Ixodoidea</taxon>
        <taxon>Ixodidae</taxon>
        <taxon>Rhipicephalinae</taxon>
        <taxon>Rhipicephalus</taxon>
        <taxon>Boophilus</taxon>
    </lineage>
</organism>
<evidence type="ECO:0000256" key="4">
    <source>
        <dbReference type="ARBA" id="ARBA00022860"/>
    </source>
</evidence>
<keyword evidence="3 5" id="KW-0321">Glycogen metabolism</keyword>
<gene>
    <name evidence="7" type="ORF">HPB51_001752</name>
</gene>
<keyword evidence="5" id="KW-0119">Carbohydrate metabolism</keyword>
<feature type="domain" description="GH15-like" evidence="6">
    <location>
        <begin position="8"/>
        <end position="221"/>
    </location>
</feature>
<evidence type="ECO:0000313" key="7">
    <source>
        <dbReference type="EMBL" id="KAH8020454.1"/>
    </source>
</evidence>
<comment type="function">
    <text evidence="5">Phosphorylase b kinase catalyzes the phosphorylation of serine in certain substrates, including troponin I.</text>
</comment>
<keyword evidence="8" id="KW-1185">Reference proteome</keyword>
<dbReference type="GO" id="GO:0005516">
    <property type="term" value="F:calmodulin binding"/>
    <property type="evidence" value="ECO:0007669"/>
    <property type="project" value="UniProtKB-KW"/>
</dbReference>
<comment type="pathway">
    <text evidence="1 5">Glycan biosynthesis; glycogen metabolism.</text>
</comment>
<sequence length="822" mass="92167">MRSRSNSGVRLDYYHRLLYRTILNYQDPVTGLIPSQKYENHAWVRDNVYCVVSVWGLSMAYKKNAELDEDRAKGYELEQSCVKLMRGLLMAMMKQKDKVERFKESQSPADSLHAKYSSVTGSTCVSDGEWGHLQLDATSVYLLVLAQMTASGLQIVFSLDEVAFVQNLVFYIENAYCIPDYGIWERGDKTNHGLPELNASSVGAAKAALEALNELDLFGGRGGPPSVIHVLPDEAQKCDAVLNSMLPRESSSKEERFLAPGELDPLNRRLCSLKRPEVVVQVVLLAEDPSLQEKLSAICEDIQTVSEVCPFEVQPARVLGELYSYLGRNQKLGLKGRPTKDVGLLATSKVYLLQDRLFVFSPQNLDSEEFHLVNDVDLFADTICSNISVLRSHWNILGRPTMVVTLQQRQLVNGKVPLSLRQTIKKLSSGYLNGTRVCLGKLGDFISTSCIASLDFLRDYENGNPDSLPTEVRDYLDREMRRTWLNRPGAIMHDPLRMGIPSARSRKSGIAGLLKRSRSITSRDGFDPEFNTFMPSYPTTTSITPHRTSLEEQVPLRAMSELHLDHVAEWELLTTLRETDSLEEQGDILHYLSVHKGLNWDTGLGQPHSVVTVKDLFQDFYERTCREHKWGLVRHFASCLGKRVEDLAKSVTDLLVRQKQVTVGMPPHHEEVINRPLSTKELRIIIARAHRNDQSTAMLTQELLAYLAMFIRTDPHLFTEMLSLRVGLIIQVMAAELARASKCSAHDTADLLLNLSPFEMKSLLQNILSGRELAAVKSITAVSPGSFAAKCSVVDTFVHGDDEDDSQVTINTTIMLNIVSLL</sequence>
<evidence type="ECO:0000313" key="8">
    <source>
        <dbReference type="Proteomes" id="UP000821866"/>
    </source>
</evidence>
<feature type="domain" description="GH15-like" evidence="6">
    <location>
        <begin position="234"/>
        <end position="727"/>
    </location>
</feature>
<reference evidence="7" key="1">
    <citation type="journal article" date="2020" name="Cell">
        <title>Large-Scale Comparative Analyses of Tick Genomes Elucidate Their Genetic Diversity and Vector Capacities.</title>
        <authorList>
            <consortium name="Tick Genome and Microbiome Consortium (TIGMIC)"/>
            <person name="Jia N."/>
            <person name="Wang J."/>
            <person name="Shi W."/>
            <person name="Du L."/>
            <person name="Sun Y."/>
            <person name="Zhan W."/>
            <person name="Jiang J.F."/>
            <person name="Wang Q."/>
            <person name="Zhang B."/>
            <person name="Ji P."/>
            <person name="Bell-Sakyi L."/>
            <person name="Cui X.M."/>
            <person name="Yuan T.T."/>
            <person name="Jiang B.G."/>
            <person name="Yang W.F."/>
            <person name="Lam T.T."/>
            <person name="Chang Q.C."/>
            <person name="Ding S.J."/>
            <person name="Wang X.J."/>
            <person name="Zhu J.G."/>
            <person name="Ruan X.D."/>
            <person name="Zhao L."/>
            <person name="Wei J.T."/>
            <person name="Ye R.Z."/>
            <person name="Que T.C."/>
            <person name="Du C.H."/>
            <person name="Zhou Y.H."/>
            <person name="Cheng J.X."/>
            <person name="Dai P.F."/>
            <person name="Guo W.B."/>
            <person name="Han X.H."/>
            <person name="Huang E.J."/>
            <person name="Li L.F."/>
            <person name="Wei W."/>
            <person name="Gao Y.C."/>
            <person name="Liu J.Z."/>
            <person name="Shao H.Z."/>
            <person name="Wang X."/>
            <person name="Wang C.C."/>
            <person name="Yang T.C."/>
            <person name="Huo Q.B."/>
            <person name="Li W."/>
            <person name="Chen H.Y."/>
            <person name="Chen S.E."/>
            <person name="Zhou L.G."/>
            <person name="Ni X.B."/>
            <person name="Tian J.H."/>
            <person name="Sheng Y."/>
            <person name="Liu T."/>
            <person name="Pan Y.S."/>
            <person name="Xia L.Y."/>
            <person name="Li J."/>
            <person name="Zhao F."/>
            <person name="Cao W.C."/>
        </authorList>
    </citation>
    <scope>NUCLEOTIDE SEQUENCE</scope>
    <source>
        <strain evidence="7">Rmic-2018</strain>
    </source>
</reference>
<dbReference type="InterPro" id="IPR011613">
    <property type="entry name" value="GH15-like"/>
</dbReference>
<evidence type="ECO:0000256" key="5">
    <source>
        <dbReference type="RuleBase" id="RU364123"/>
    </source>
</evidence>
<dbReference type="PANTHER" id="PTHR10749">
    <property type="entry name" value="PHOSPHORYLASE B KINASE REGULATORY SUBUNIT"/>
    <property type="match status" value="1"/>
</dbReference>
<dbReference type="VEuPathDB" id="VectorBase:LOC119176433"/>
<dbReference type="Gene3D" id="1.50.10.10">
    <property type="match status" value="1"/>
</dbReference>
<dbReference type="GO" id="GO:0005886">
    <property type="term" value="C:plasma membrane"/>
    <property type="evidence" value="ECO:0007669"/>
    <property type="project" value="UniProtKB-SubCell"/>
</dbReference>
<keyword evidence="4 5" id="KW-0112">Calmodulin-binding</keyword>
<dbReference type="InterPro" id="IPR008928">
    <property type="entry name" value="6-hairpin_glycosidase_sf"/>
</dbReference>
<keyword evidence="5" id="KW-1003">Cell membrane</keyword>
<accession>A0A9J6DEU9</accession>
<reference evidence="7" key="2">
    <citation type="submission" date="2021-09" db="EMBL/GenBank/DDBJ databases">
        <authorList>
            <person name="Jia N."/>
            <person name="Wang J."/>
            <person name="Shi W."/>
            <person name="Du L."/>
            <person name="Sun Y."/>
            <person name="Zhan W."/>
            <person name="Jiang J."/>
            <person name="Wang Q."/>
            <person name="Zhang B."/>
            <person name="Ji P."/>
            <person name="Sakyi L.B."/>
            <person name="Cui X."/>
            <person name="Yuan T."/>
            <person name="Jiang B."/>
            <person name="Yang W."/>
            <person name="Lam T.T.-Y."/>
            <person name="Chang Q."/>
            <person name="Ding S."/>
            <person name="Wang X."/>
            <person name="Zhu J."/>
            <person name="Ruan X."/>
            <person name="Zhao L."/>
            <person name="Wei J."/>
            <person name="Que T."/>
            <person name="Du C."/>
            <person name="Cheng J."/>
            <person name="Dai P."/>
            <person name="Han X."/>
            <person name="Huang E."/>
            <person name="Gao Y."/>
            <person name="Liu J."/>
            <person name="Shao H."/>
            <person name="Ye R."/>
            <person name="Li L."/>
            <person name="Wei W."/>
            <person name="Wang X."/>
            <person name="Wang C."/>
            <person name="Huo Q."/>
            <person name="Li W."/>
            <person name="Guo W."/>
            <person name="Chen H."/>
            <person name="Chen S."/>
            <person name="Zhou L."/>
            <person name="Zhou L."/>
            <person name="Ni X."/>
            <person name="Tian J."/>
            <person name="Zhou Y."/>
            <person name="Sheng Y."/>
            <person name="Liu T."/>
            <person name="Pan Y."/>
            <person name="Xia L."/>
            <person name="Li J."/>
            <person name="Zhao F."/>
            <person name="Cao W."/>
        </authorList>
    </citation>
    <scope>NUCLEOTIDE SEQUENCE</scope>
    <source>
        <strain evidence="7">Rmic-2018</strain>
        <tissue evidence="7">Larvae</tissue>
    </source>
</reference>